<keyword evidence="2" id="KW-1185">Reference proteome</keyword>
<dbReference type="Proteomes" id="UP001162992">
    <property type="component" value="Chromosome 6"/>
</dbReference>
<evidence type="ECO:0000313" key="2">
    <source>
        <dbReference type="Proteomes" id="UP001162992"/>
    </source>
</evidence>
<evidence type="ECO:0000313" key="1">
    <source>
        <dbReference type="EMBL" id="KAJ7552123.1"/>
    </source>
</evidence>
<protein>
    <submittedName>
        <fullName evidence="1">Uncharacterized protein</fullName>
    </submittedName>
</protein>
<accession>A0ACC2DD14</accession>
<gene>
    <name evidence="1" type="ORF">O6H91_06G042900</name>
</gene>
<proteinExistence type="predicted"/>
<reference evidence="2" key="1">
    <citation type="journal article" date="2024" name="Proc. Natl. Acad. Sci. U.S.A.">
        <title>Extraordinary preservation of gene collinearity over three hundred million years revealed in homosporous lycophytes.</title>
        <authorList>
            <person name="Li C."/>
            <person name="Wickell D."/>
            <person name="Kuo L.Y."/>
            <person name="Chen X."/>
            <person name="Nie B."/>
            <person name="Liao X."/>
            <person name="Peng D."/>
            <person name="Ji J."/>
            <person name="Jenkins J."/>
            <person name="Williams M."/>
            <person name="Shu S."/>
            <person name="Plott C."/>
            <person name="Barry K."/>
            <person name="Rajasekar S."/>
            <person name="Grimwood J."/>
            <person name="Han X."/>
            <person name="Sun S."/>
            <person name="Hou Z."/>
            <person name="He W."/>
            <person name="Dai G."/>
            <person name="Sun C."/>
            <person name="Schmutz J."/>
            <person name="Leebens-Mack J.H."/>
            <person name="Li F.W."/>
            <person name="Wang L."/>
        </authorList>
    </citation>
    <scope>NUCLEOTIDE SEQUENCE [LARGE SCALE GENOMIC DNA]</scope>
    <source>
        <strain evidence="2">cv. PW_Plant_1</strain>
    </source>
</reference>
<name>A0ACC2DD14_DIPCM</name>
<sequence length="106" mass="12131">MLASNVSRVRHIPLQKQICPKLHGESSLVVPTSTSQRRKHSRVILPPQKLDRRPKTLHHRGDTQLKHTSRYEIQQPNSLIAFNMKVFLSECFSLSDLPLFTHAKAA</sequence>
<organism evidence="1 2">
    <name type="scientific">Diphasiastrum complanatum</name>
    <name type="common">Issler's clubmoss</name>
    <name type="synonym">Lycopodium complanatum</name>
    <dbReference type="NCBI Taxonomy" id="34168"/>
    <lineage>
        <taxon>Eukaryota</taxon>
        <taxon>Viridiplantae</taxon>
        <taxon>Streptophyta</taxon>
        <taxon>Embryophyta</taxon>
        <taxon>Tracheophyta</taxon>
        <taxon>Lycopodiopsida</taxon>
        <taxon>Lycopodiales</taxon>
        <taxon>Lycopodiaceae</taxon>
        <taxon>Lycopodioideae</taxon>
        <taxon>Diphasiastrum</taxon>
    </lineage>
</organism>
<dbReference type="EMBL" id="CM055097">
    <property type="protein sequence ID" value="KAJ7552123.1"/>
    <property type="molecule type" value="Genomic_DNA"/>
</dbReference>
<comment type="caution">
    <text evidence="1">The sequence shown here is derived from an EMBL/GenBank/DDBJ whole genome shotgun (WGS) entry which is preliminary data.</text>
</comment>